<sequence>MSQMPPKVDITALTVESLSTPSPLRQKLQELDLPSIPMERVRAYQKEYLQTFKKTFFWARHPWLAELFWSLPWQIMPESLNQFKLLSWKEVPIKWLEYWNTKTVPHIIAERAKTALDAGLCVSVSYLYTDPFLFVKLDGDSEEMACIGYWDAPGFKA</sequence>
<name>A0A1G2G6K9_9BACT</name>
<evidence type="ECO:0000313" key="2">
    <source>
        <dbReference type="Proteomes" id="UP000177785"/>
    </source>
</evidence>
<dbReference type="AlphaFoldDB" id="A0A1G2G6K9"/>
<protein>
    <submittedName>
        <fullName evidence="1">Uncharacterized protein</fullName>
    </submittedName>
</protein>
<dbReference type="Proteomes" id="UP000177785">
    <property type="component" value="Unassembled WGS sequence"/>
</dbReference>
<organism evidence="1 2">
    <name type="scientific">Candidatus Ryanbacteria bacterium RIFCSPHIGHO2_01_FULL_48_27</name>
    <dbReference type="NCBI Taxonomy" id="1802115"/>
    <lineage>
        <taxon>Bacteria</taxon>
        <taxon>Candidatus Ryaniibacteriota</taxon>
    </lineage>
</organism>
<accession>A0A1G2G6K9</accession>
<gene>
    <name evidence="1" type="ORF">A2756_02275</name>
</gene>
<comment type="caution">
    <text evidence="1">The sequence shown here is derived from an EMBL/GenBank/DDBJ whole genome shotgun (WGS) entry which is preliminary data.</text>
</comment>
<proteinExistence type="predicted"/>
<dbReference type="EMBL" id="MHNL01000005">
    <property type="protein sequence ID" value="OGZ45712.1"/>
    <property type="molecule type" value="Genomic_DNA"/>
</dbReference>
<evidence type="ECO:0000313" key="1">
    <source>
        <dbReference type="EMBL" id="OGZ45712.1"/>
    </source>
</evidence>
<reference evidence="1 2" key="1">
    <citation type="journal article" date="2016" name="Nat. Commun.">
        <title>Thousands of microbial genomes shed light on interconnected biogeochemical processes in an aquifer system.</title>
        <authorList>
            <person name="Anantharaman K."/>
            <person name="Brown C.T."/>
            <person name="Hug L.A."/>
            <person name="Sharon I."/>
            <person name="Castelle C.J."/>
            <person name="Probst A.J."/>
            <person name="Thomas B.C."/>
            <person name="Singh A."/>
            <person name="Wilkins M.J."/>
            <person name="Karaoz U."/>
            <person name="Brodie E.L."/>
            <person name="Williams K.H."/>
            <person name="Hubbard S.S."/>
            <person name="Banfield J.F."/>
        </authorList>
    </citation>
    <scope>NUCLEOTIDE SEQUENCE [LARGE SCALE GENOMIC DNA]</scope>
</reference>